<comment type="similarity">
    <text evidence="2">Belongs to the sauvagine/corticotropin-releasing factor/urotensin I family.</text>
</comment>
<evidence type="ECO:0000256" key="8">
    <source>
        <dbReference type="SAM" id="MobiDB-lite"/>
    </source>
</evidence>
<evidence type="ECO:0000259" key="9">
    <source>
        <dbReference type="SMART" id="SM00039"/>
    </source>
</evidence>
<dbReference type="Gene3D" id="6.10.250.1920">
    <property type="match status" value="1"/>
</dbReference>
<keyword evidence="4" id="KW-0165">Cleavage on pair of basic residues</keyword>
<dbReference type="Ensembl" id="ENSHCOT00000019375.1">
    <property type="protein sequence ID" value="ENSHCOP00000012364.1"/>
    <property type="gene ID" value="ENSHCOG00000015367.1"/>
</dbReference>
<dbReference type="GO" id="GO:0005179">
    <property type="term" value="F:hormone activity"/>
    <property type="evidence" value="ECO:0007669"/>
    <property type="project" value="UniProtKB-KW"/>
</dbReference>
<dbReference type="AlphaFoldDB" id="A0A3Q2Y474"/>
<dbReference type="InterPro" id="IPR018446">
    <property type="entry name" value="Corticotropin-releasing_fac_CS"/>
</dbReference>
<dbReference type="GO" id="GO:0005576">
    <property type="term" value="C:extracellular region"/>
    <property type="evidence" value="ECO:0007669"/>
    <property type="project" value="UniProtKB-SubCell"/>
</dbReference>
<dbReference type="SMART" id="SM00039">
    <property type="entry name" value="CRF"/>
    <property type="match status" value="1"/>
</dbReference>
<dbReference type="Ensembl" id="ENSHCOT00000019380.1">
    <property type="protein sequence ID" value="ENSHCOP00000012369.1"/>
    <property type="gene ID" value="ENSHCOG00000015367.1"/>
</dbReference>
<protein>
    <submittedName>
        <fullName evidence="10">Corticotropin releasing hormone b</fullName>
    </submittedName>
</protein>
<organism evidence="10 11">
    <name type="scientific">Hippocampus comes</name>
    <name type="common">Tiger tail seahorse</name>
    <dbReference type="NCBI Taxonomy" id="109280"/>
    <lineage>
        <taxon>Eukaryota</taxon>
        <taxon>Metazoa</taxon>
        <taxon>Chordata</taxon>
        <taxon>Craniata</taxon>
        <taxon>Vertebrata</taxon>
        <taxon>Euteleostomi</taxon>
        <taxon>Actinopterygii</taxon>
        <taxon>Neopterygii</taxon>
        <taxon>Teleostei</taxon>
        <taxon>Neoteleostei</taxon>
        <taxon>Acanthomorphata</taxon>
        <taxon>Syngnathiaria</taxon>
        <taxon>Syngnathiformes</taxon>
        <taxon>Syngnathoidei</taxon>
        <taxon>Syngnathidae</taxon>
        <taxon>Hippocampus</taxon>
    </lineage>
</organism>
<keyword evidence="3" id="KW-0964">Secreted</keyword>
<evidence type="ECO:0000256" key="1">
    <source>
        <dbReference type="ARBA" id="ARBA00004613"/>
    </source>
</evidence>
<evidence type="ECO:0000313" key="11">
    <source>
        <dbReference type="Proteomes" id="UP000264820"/>
    </source>
</evidence>
<feature type="compositionally biased region" description="Polar residues" evidence="8">
    <location>
        <begin position="1"/>
        <end position="15"/>
    </location>
</feature>
<feature type="compositionally biased region" description="Low complexity" evidence="8">
    <location>
        <begin position="91"/>
        <end position="105"/>
    </location>
</feature>
<feature type="compositionally biased region" description="Basic and acidic residues" evidence="8">
    <location>
        <begin position="16"/>
        <end position="25"/>
    </location>
</feature>
<evidence type="ECO:0000256" key="7">
    <source>
        <dbReference type="ARBA" id="ARBA00022815"/>
    </source>
</evidence>
<comment type="subcellular location">
    <subcellularLocation>
        <location evidence="1">Secreted</location>
    </subcellularLocation>
</comment>
<evidence type="ECO:0000256" key="3">
    <source>
        <dbReference type="ARBA" id="ARBA00022525"/>
    </source>
</evidence>
<dbReference type="PROSITE" id="PS00511">
    <property type="entry name" value="CRF"/>
    <property type="match status" value="1"/>
</dbReference>
<dbReference type="InterPro" id="IPR003620">
    <property type="entry name" value="Urocortin_CRF"/>
</dbReference>
<feature type="domain" description="Corticotropin-releasing factor" evidence="9">
    <location>
        <begin position="187"/>
        <end position="226"/>
    </location>
</feature>
<dbReference type="OMA" id="EMMEMSK"/>
<keyword evidence="11" id="KW-1185">Reference proteome</keyword>
<dbReference type="InterPro" id="IPR000187">
    <property type="entry name" value="CRF"/>
</dbReference>
<keyword evidence="7" id="KW-0027">Amidation</keyword>
<feature type="region of interest" description="Disordered" evidence="8">
    <location>
        <begin position="82"/>
        <end position="112"/>
    </location>
</feature>
<dbReference type="Pfam" id="PF00473">
    <property type="entry name" value="CRF"/>
    <property type="match status" value="1"/>
</dbReference>
<accession>A0A3Q2Y474</accession>
<proteinExistence type="inferred from homology"/>
<sequence>MKVTTTNTTQLNSWGEETKKEDGGHRAKHSRQPTASTTALDLLYTVKIFCSRPDMKLNLLATTVILFVAFLPRRECRAIESPVGAPRPNFQQVEQKQQQQQQQQQHRSPSGPILERLGEEYFIRLGNGDSNSFPPSSMYPLGASGLLNRALKLQLTRRLLQGKAGNLRGGFKNDDDGDSVERGRRSEDPPISLDLTFHLLREMMEMSKAEQLAQQAQNNRRMMELFGK</sequence>
<dbReference type="GeneTree" id="ENSGT00940000154473"/>
<dbReference type="STRING" id="109280.ENSHCOP00000012364"/>
<dbReference type="Proteomes" id="UP000264820">
    <property type="component" value="Unplaced"/>
</dbReference>
<dbReference type="PRINTS" id="PR01612">
    <property type="entry name" value="CRFFAMILY"/>
</dbReference>
<dbReference type="PANTHER" id="PTHR15035:SF9">
    <property type="entry name" value="CORTICOLIBERIN"/>
    <property type="match status" value="1"/>
</dbReference>
<reference evidence="10" key="1">
    <citation type="submission" date="2025-05" db="UniProtKB">
        <authorList>
            <consortium name="Ensembl"/>
        </authorList>
    </citation>
    <scope>IDENTIFICATION</scope>
</reference>
<keyword evidence="5" id="KW-0372">Hormone</keyword>
<feature type="compositionally biased region" description="Basic and acidic residues" evidence="8">
    <location>
        <begin position="171"/>
        <end position="188"/>
    </location>
</feature>
<evidence type="ECO:0000313" key="10">
    <source>
        <dbReference type="Ensembl" id="ENSHCOP00000012364.1"/>
    </source>
</evidence>
<evidence type="ECO:0000256" key="5">
    <source>
        <dbReference type="ARBA" id="ARBA00022702"/>
    </source>
</evidence>
<evidence type="ECO:0000256" key="6">
    <source>
        <dbReference type="ARBA" id="ARBA00022729"/>
    </source>
</evidence>
<name>A0A3Q2Y474_HIPCM</name>
<feature type="region of interest" description="Disordered" evidence="8">
    <location>
        <begin position="165"/>
        <end position="190"/>
    </location>
</feature>
<evidence type="ECO:0000256" key="4">
    <source>
        <dbReference type="ARBA" id="ARBA00022685"/>
    </source>
</evidence>
<feature type="region of interest" description="Disordered" evidence="8">
    <location>
        <begin position="1"/>
        <end position="34"/>
    </location>
</feature>
<dbReference type="PANTHER" id="PTHR15035">
    <property type="entry name" value="CORTICOLIBERIN/UROCORTIN"/>
    <property type="match status" value="1"/>
</dbReference>
<keyword evidence="6" id="KW-0732">Signal</keyword>
<evidence type="ECO:0000256" key="2">
    <source>
        <dbReference type="ARBA" id="ARBA00009287"/>
    </source>
</evidence>